<dbReference type="InterPro" id="IPR011705">
    <property type="entry name" value="BACK"/>
</dbReference>
<proteinExistence type="predicted"/>
<dbReference type="SUPFAM" id="SSF54695">
    <property type="entry name" value="POZ domain"/>
    <property type="match status" value="1"/>
</dbReference>
<dbReference type="InterPro" id="IPR006652">
    <property type="entry name" value="Kelch_1"/>
</dbReference>
<dbReference type="Pfam" id="PF07707">
    <property type="entry name" value="BACK"/>
    <property type="match status" value="1"/>
</dbReference>
<dbReference type="InterPro" id="IPR000210">
    <property type="entry name" value="BTB/POZ_dom"/>
</dbReference>
<dbReference type="SUPFAM" id="SSF117281">
    <property type="entry name" value="Kelch motif"/>
    <property type="match status" value="1"/>
</dbReference>
<dbReference type="InterPro" id="IPR017096">
    <property type="entry name" value="BTB-kelch_protein"/>
</dbReference>
<dbReference type="EMBL" id="NEDP02004063">
    <property type="protein sequence ID" value="OWF46970.1"/>
    <property type="molecule type" value="Genomic_DNA"/>
</dbReference>
<protein>
    <submittedName>
        <fullName evidence="5">Kelch-like protein 9</fullName>
    </submittedName>
</protein>
<gene>
    <name evidence="5" type="ORF">KP79_PYT26208</name>
</gene>
<keyword evidence="1" id="KW-0880">Kelch repeat</keyword>
<dbReference type="SMART" id="SM00875">
    <property type="entry name" value="BACK"/>
    <property type="match status" value="1"/>
</dbReference>
<reference evidence="5 6" key="1">
    <citation type="journal article" date="2017" name="Nat. Ecol. Evol.">
        <title>Scallop genome provides insights into evolution of bilaterian karyotype and development.</title>
        <authorList>
            <person name="Wang S."/>
            <person name="Zhang J."/>
            <person name="Jiao W."/>
            <person name="Li J."/>
            <person name="Xun X."/>
            <person name="Sun Y."/>
            <person name="Guo X."/>
            <person name="Huan P."/>
            <person name="Dong B."/>
            <person name="Zhang L."/>
            <person name="Hu X."/>
            <person name="Sun X."/>
            <person name="Wang J."/>
            <person name="Zhao C."/>
            <person name="Wang Y."/>
            <person name="Wang D."/>
            <person name="Huang X."/>
            <person name="Wang R."/>
            <person name="Lv J."/>
            <person name="Li Y."/>
            <person name="Zhang Z."/>
            <person name="Liu B."/>
            <person name="Lu W."/>
            <person name="Hui Y."/>
            <person name="Liang J."/>
            <person name="Zhou Z."/>
            <person name="Hou R."/>
            <person name="Li X."/>
            <person name="Liu Y."/>
            <person name="Li H."/>
            <person name="Ning X."/>
            <person name="Lin Y."/>
            <person name="Zhao L."/>
            <person name="Xing Q."/>
            <person name="Dou J."/>
            <person name="Li Y."/>
            <person name="Mao J."/>
            <person name="Guo H."/>
            <person name="Dou H."/>
            <person name="Li T."/>
            <person name="Mu C."/>
            <person name="Jiang W."/>
            <person name="Fu Q."/>
            <person name="Fu X."/>
            <person name="Miao Y."/>
            <person name="Liu J."/>
            <person name="Yu Q."/>
            <person name="Li R."/>
            <person name="Liao H."/>
            <person name="Li X."/>
            <person name="Kong Y."/>
            <person name="Jiang Z."/>
            <person name="Chourrout D."/>
            <person name="Li R."/>
            <person name="Bao Z."/>
        </authorList>
    </citation>
    <scope>NUCLEOTIDE SEQUENCE [LARGE SCALE GENOMIC DNA]</scope>
    <source>
        <strain evidence="5 6">PY_sf001</strain>
    </source>
</reference>
<dbReference type="Pfam" id="PF00651">
    <property type="entry name" value="BTB"/>
    <property type="match status" value="1"/>
</dbReference>
<evidence type="ECO:0000313" key="5">
    <source>
        <dbReference type="EMBL" id="OWF46970.1"/>
    </source>
</evidence>
<dbReference type="STRING" id="6573.A0A210QDZ2"/>
<dbReference type="Proteomes" id="UP000242188">
    <property type="component" value="Unassembled WGS sequence"/>
</dbReference>
<dbReference type="AlphaFoldDB" id="A0A210QDZ2"/>
<evidence type="ECO:0000313" key="6">
    <source>
        <dbReference type="Proteomes" id="UP000242188"/>
    </source>
</evidence>
<keyword evidence="2" id="KW-0677">Repeat</keyword>
<accession>A0A210QDZ2</accession>
<feature type="region of interest" description="Disordered" evidence="3">
    <location>
        <begin position="1"/>
        <end position="20"/>
    </location>
</feature>
<dbReference type="OrthoDB" id="45365at2759"/>
<name>A0A210QDZ2_MIZYE</name>
<dbReference type="PANTHER" id="PTHR45632">
    <property type="entry name" value="LD33804P"/>
    <property type="match status" value="1"/>
</dbReference>
<dbReference type="PIRSF" id="PIRSF037037">
    <property type="entry name" value="Kelch-like_protein_gigaxonin"/>
    <property type="match status" value="1"/>
</dbReference>
<dbReference type="InterPro" id="IPR015915">
    <property type="entry name" value="Kelch-typ_b-propeller"/>
</dbReference>
<dbReference type="InterPro" id="IPR011333">
    <property type="entry name" value="SKP1/BTB/POZ_sf"/>
</dbReference>
<dbReference type="Gene3D" id="2.120.10.80">
    <property type="entry name" value="Kelch-type beta propeller"/>
    <property type="match status" value="2"/>
</dbReference>
<evidence type="ECO:0000256" key="1">
    <source>
        <dbReference type="ARBA" id="ARBA00022441"/>
    </source>
</evidence>
<dbReference type="Gene3D" id="3.30.710.10">
    <property type="entry name" value="Potassium Channel Kv1.1, Chain A"/>
    <property type="match status" value="1"/>
</dbReference>
<dbReference type="SMART" id="SM00225">
    <property type="entry name" value="BTB"/>
    <property type="match status" value="1"/>
</dbReference>
<comment type="caution">
    <text evidence="5">The sequence shown here is derived from an EMBL/GenBank/DDBJ whole genome shotgun (WGS) entry which is preliminary data.</text>
</comment>
<dbReference type="Gene3D" id="1.25.40.420">
    <property type="match status" value="1"/>
</dbReference>
<feature type="domain" description="BTB" evidence="4">
    <location>
        <begin position="65"/>
        <end position="133"/>
    </location>
</feature>
<dbReference type="FunFam" id="1.25.40.420:FF:000001">
    <property type="entry name" value="Kelch-like family member 12"/>
    <property type="match status" value="1"/>
</dbReference>
<evidence type="ECO:0000256" key="2">
    <source>
        <dbReference type="ARBA" id="ARBA00022737"/>
    </source>
</evidence>
<dbReference type="PANTHER" id="PTHR45632:SF10">
    <property type="entry name" value="BTB DOMAIN-CONTAINING PROTEIN"/>
    <property type="match status" value="1"/>
</dbReference>
<evidence type="ECO:0000256" key="3">
    <source>
        <dbReference type="SAM" id="MobiDB-lite"/>
    </source>
</evidence>
<dbReference type="PROSITE" id="PS50097">
    <property type="entry name" value="BTB"/>
    <property type="match status" value="1"/>
</dbReference>
<sequence length="638" mass="71669">MASGGNERSSISHHKQAGGYKQKLFEKRKHLKQHVGDQKQTKTVEHLSETVLNGFEVLWRQNFLCDLAVITREKTFHAHKLVLVSCSDHFYDHFVEKRDFTHGDELVNLADLDSAIFEAILECMYTGKINLTEGNVEEILRVATSLGFFLIQDACEEFFMDHLDLKNCLQMLDTAFKYSLNRLSDKALGLSAKNFRSVTKRQKFKDLPMEQVVALYKRDDLDADHELEVFNNMIDWIEDDKQARRPHASNLLATIRLPLLSPATIVDSVESVSFLMDIPDCQTLVKEALHYHCMPSRQSVLQSPRTTPRRTIKNLSLLTVGGAPRLKTEPVSGEVRRYNVEGKAWDSLTDLPEPRHHHAVAVLGGFLYVAGGEKIFTNTTPTDTVFRFDPRLHTWLQVASMNHKRQSFPMTSLNGMLYVLGGREDEFKALSSVEKYNPQLDVWEEVPSLSSARRCVSAAVLNGRLYTAGGTGGGSNICTLDVVECYSPTNNKWQSKKPIQEARYFAHLLPVKGSLYLFGGASVGNMGKISCVESIEKYTPTSDTWVTLTSMKNPRSEFGCACLGSKIYVVGGHNWSTKERLSSVDSFDVDSQIWSDANTVPILAPLTGIACCALTLFDDMPLEPKKKTEDVKRDKGKE</sequence>
<dbReference type="Pfam" id="PF01344">
    <property type="entry name" value="Kelch_1"/>
    <property type="match status" value="4"/>
</dbReference>
<evidence type="ECO:0000259" key="4">
    <source>
        <dbReference type="PROSITE" id="PS50097"/>
    </source>
</evidence>
<dbReference type="SMART" id="SM00612">
    <property type="entry name" value="Kelch"/>
    <property type="match status" value="6"/>
</dbReference>
<keyword evidence="6" id="KW-1185">Reference proteome</keyword>
<organism evidence="5 6">
    <name type="scientific">Mizuhopecten yessoensis</name>
    <name type="common">Japanese scallop</name>
    <name type="synonym">Patinopecten yessoensis</name>
    <dbReference type="NCBI Taxonomy" id="6573"/>
    <lineage>
        <taxon>Eukaryota</taxon>
        <taxon>Metazoa</taxon>
        <taxon>Spiralia</taxon>
        <taxon>Lophotrochozoa</taxon>
        <taxon>Mollusca</taxon>
        <taxon>Bivalvia</taxon>
        <taxon>Autobranchia</taxon>
        <taxon>Pteriomorphia</taxon>
        <taxon>Pectinida</taxon>
        <taxon>Pectinoidea</taxon>
        <taxon>Pectinidae</taxon>
        <taxon>Mizuhopecten</taxon>
    </lineage>
</organism>